<evidence type="ECO:0000256" key="2">
    <source>
        <dbReference type="ARBA" id="ARBA00023002"/>
    </source>
</evidence>
<gene>
    <name evidence="9" type="ORF">PFJ87_05g00430</name>
</gene>
<dbReference type="InterPro" id="IPR017751">
    <property type="entry name" value="G3P_DH_NAD-dep_euk"/>
</dbReference>
<proteinExistence type="inferred from homology"/>
<feature type="domain" description="Glycerol-3-phosphate dehydrogenase NAD-dependent C-terminal" evidence="8">
    <location>
        <begin position="207"/>
        <end position="351"/>
    </location>
</feature>
<dbReference type="InterPro" id="IPR008927">
    <property type="entry name" value="6-PGluconate_DH-like_C_sf"/>
</dbReference>
<comment type="similarity">
    <text evidence="1 5">Belongs to the NAD-dependent glycerol-3-phosphate dehydrogenase family.</text>
</comment>
<protein>
    <recommendedName>
        <fullName evidence="6">Glycerol-3-phosphate dehydrogenase [NAD(+)]</fullName>
        <ecNumber evidence="6">1.1.1.8</ecNumber>
    </recommendedName>
</protein>
<dbReference type="PRINTS" id="PR00077">
    <property type="entry name" value="GPDHDRGNASE"/>
</dbReference>
<evidence type="ECO:0000313" key="9">
    <source>
        <dbReference type="EMBL" id="WEL38575.1"/>
    </source>
</evidence>
<dbReference type="EC" id="1.1.1.8" evidence="6"/>
<dbReference type="Gene3D" id="1.10.1040.10">
    <property type="entry name" value="N-(1-d-carboxylethyl)-l-norvaline Dehydrogenase, domain 2"/>
    <property type="match status" value="1"/>
</dbReference>
<organism evidence="9 10">
    <name type="scientific">Encephalitozoon hellem</name>
    <name type="common">Microsporidian parasite</name>
    <dbReference type="NCBI Taxonomy" id="27973"/>
    <lineage>
        <taxon>Eukaryota</taxon>
        <taxon>Fungi</taxon>
        <taxon>Fungi incertae sedis</taxon>
        <taxon>Microsporidia</taxon>
        <taxon>Unikaryonidae</taxon>
        <taxon>Encephalitozoon</taxon>
    </lineage>
</organism>
<feature type="domain" description="Glycerol-3-phosphate dehydrogenase NAD-dependent N-terminal" evidence="7">
    <location>
        <begin position="20"/>
        <end position="187"/>
    </location>
</feature>
<dbReference type="PANTHER" id="PTHR11728:SF8">
    <property type="entry name" value="GLYCEROL-3-PHOSPHATE DEHYDROGENASE [NAD(+)]-RELATED"/>
    <property type="match status" value="1"/>
</dbReference>
<dbReference type="InterPro" id="IPR006109">
    <property type="entry name" value="G3P_DH_NAD-dep_C"/>
</dbReference>
<dbReference type="InterPro" id="IPR013328">
    <property type="entry name" value="6PGD_dom2"/>
</dbReference>
<evidence type="ECO:0000256" key="4">
    <source>
        <dbReference type="ARBA" id="ARBA00048683"/>
    </source>
</evidence>
<keyword evidence="10" id="KW-1185">Reference proteome</keyword>
<evidence type="ECO:0000256" key="3">
    <source>
        <dbReference type="ARBA" id="ARBA00023027"/>
    </source>
</evidence>
<dbReference type="InterPro" id="IPR036291">
    <property type="entry name" value="NAD(P)-bd_dom_sf"/>
</dbReference>
<dbReference type="Pfam" id="PF01210">
    <property type="entry name" value="NAD_Gly3P_dh_N"/>
    <property type="match status" value="1"/>
</dbReference>
<dbReference type="EMBL" id="CP119066">
    <property type="protein sequence ID" value="WEL38575.1"/>
    <property type="molecule type" value="Genomic_DNA"/>
</dbReference>
<comment type="catalytic activity">
    <reaction evidence="4 6">
        <text>sn-glycerol 3-phosphate + NAD(+) = dihydroxyacetone phosphate + NADH + H(+)</text>
        <dbReference type="Rhea" id="RHEA:11092"/>
        <dbReference type="ChEBI" id="CHEBI:15378"/>
        <dbReference type="ChEBI" id="CHEBI:57540"/>
        <dbReference type="ChEBI" id="CHEBI:57597"/>
        <dbReference type="ChEBI" id="CHEBI:57642"/>
        <dbReference type="ChEBI" id="CHEBI:57945"/>
        <dbReference type="EC" id="1.1.1.8"/>
    </reaction>
</comment>
<name>A0ABY8CMV3_ENCHE</name>
<dbReference type="SUPFAM" id="SSF48179">
    <property type="entry name" value="6-phosphogluconate dehydrogenase C-terminal domain-like"/>
    <property type="match status" value="1"/>
</dbReference>
<evidence type="ECO:0000313" key="10">
    <source>
        <dbReference type="Proteomes" id="UP001217963"/>
    </source>
</evidence>
<dbReference type="PIRSF" id="PIRSF000114">
    <property type="entry name" value="Glycerol-3-P_dh"/>
    <property type="match status" value="1"/>
</dbReference>
<dbReference type="Proteomes" id="UP001217963">
    <property type="component" value="Chromosome V"/>
</dbReference>
<accession>A0ABY8CMV3</accession>
<dbReference type="InterPro" id="IPR011128">
    <property type="entry name" value="G3P_DH_NAD-dep_N"/>
</dbReference>
<dbReference type="InterPro" id="IPR006168">
    <property type="entry name" value="G3P_DH_NAD-dep"/>
</dbReference>
<dbReference type="Gene3D" id="3.40.50.720">
    <property type="entry name" value="NAD(P)-binding Rossmann-like Domain"/>
    <property type="match status" value="1"/>
</dbReference>
<evidence type="ECO:0000256" key="1">
    <source>
        <dbReference type="ARBA" id="ARBA00011009"/>
    </source>
</evidence>
<keyword evidence="3 5" id="KW-0520">NAD</keyword>
<evidence type="ECO:0000259" key="8">
    <source>
        <dbReference type="Pfam" id="PF07479"/>
    </source>
</evidence>
<dbReference type="NCBIfam" id="TIGR03376">
    <property type="entry name" value="glycerol3P_DH"/>
    <property type="match status" value="1"/>
</dbReference>
<evidence type="ECO:0000259" key="7">
    <source>
        <dbReference type="Pfam" id="PF01210"/>
    </source>
</evidence>
<evidence type="ECO:0000256" key="6">
    <source>
        <dbReference type="RuleBase" id="RU361243"/>
    </source>
</evidence>
<dbReference type="SUPFAM" id="SSF51735">
    <property type="entry name" value="NAD(P)-binding Rossmann-fold domains"/>
    <property type="match status" value="1"/>
</dbReference>
<reference evidence="9 10" key="1">
    <citation type="submission" date="2023-02" db="EMBL/GenBank/DDBJ databases">
        <title>Encephalitozoon hellem ATCC 50451 complete genome.</title>
        <authorList>
            <person name="Mascarenhas dos Santos A.C."/>
            <person name="Julian A.T."/>
            <person name="Pombert J.-F."/>
        </authorList>
    </citation>
    <scope>NUCLEOTIDE SEQUENCE [LARGE SCALE GENOMIC DNA]</scope>
    <source>
        <strain evidence="9 10">ATCC 50451</strain>
    </source>
</reference>
<dbReference type="PANTHER" id="PTHR11728">
    <property type="entry name" value="GLYCEROL-3-PHOSPHATE DEHYDROGENASE"/>
    <property type="match status" value="1"/>
</dbReference>
<keyword evidence="2 5" id="KW-0560">Oxidoreductase</keyword>
<sequence>MKYLTKITCTPKINNIMPKKVSIVGNGNWGTSIGRLLANNTIESSIFEKDVRMWGFSEEFEGRALSDIINRDRVNPKYLPGIHLPENLKAVDDISTLADSDVLVFALPHQYIKAIEPLKGLVKNSCIGVSLTKGFIDAEDGDIDLVSRSIHRILDINVSVMMGANIADQVARDIISEGTLGYTDEDAADVVYKLFNSYTYRVTKIKDVYGVEISGALKNVVSMAYGFAEGLGYSTNTKVAIFRNGFAEIRKFFKFFYPMATTESLFQSSGVGDLLVSCMSGRNFGCAKIMAEKRMSLKEAEQTMRFTKLQGPTTALIVYNYLKRQKRIDEFPLMSTVYRICYEDEAYDAILECISFESIEK</sequence>
<evidence type="ECO:0000256" key="5">
    <source>
        <dbReference type="RuleBase" id="RU000437"/>
    </source>
</evidence>
<dbReference type="Pfam" id="PF07479">
    <property type="entry name" value="NAD_Gly3P_dh_C"/>
    <property type="match status" value="1"/>
</dbReference>